<feature type="region of interest" description="Disordered" evidence="6">
    <location>
        <begin position="573"/>
        <end position="637"/>
    </location>
</feature>
<dbReference type="EMBL" id="FP929065">
    <property type="protein sequence ID" value="CBX90806.1"/>
    <property type="molecule type" value="Genomic_DNA"/>
</dbReference>
<keyword evidence="3" id="KW-0479">Metal-binding</keyword>
<dbReference type="InterPro" id="IPR025702">
    <property type="entry name" value="OXD"/>
</dbReference>
<comment type="cofactor">
    <cofactor evidence="1">
        <name>heme b</name>
        <dbReference type="ChEBI" id="CHEBI:60344"/>
    </cofactor>
</comment>
<dbReference type="VEuPathDB" id="FungiDB:LEMA_P058400.1"/>
<dbReference type="InParanoid" id="E4ZHH3"/>
<evidence type="ECO:0000313" key="7">
    <source>
        <dbReference type="EMBL" id="CBX90806.1"/>
    </source>
</evidence>
<dbReference type="GO" id="GO:0046872">
    <property type="term" value="F:metal ion binding"/>
    <property type="evidence" value="ECO:0007669"/>
    <property type="project" value="UniProtKB-KW"/>
</dbReference>
<dbReference type="Proteomes" id="UP000002668">
    <property type="component" value="Genome"/>
</dbReference>
<dbReference type="AlphaFoldDB" id="E4ZHH3"/>
<sequence length="637" mass="72612">MDSLVMATIGAQYETAAKNDGKGIATIKAFLTNAPEAVRPSFWQVTSMTDKRGAYNIAVIAYWRAVEVHEQWETQSGFRPWWQSPERENEAHGWFQEILRPTVDRFETNFSNPAYVEGAANLQEHMSGKVREHGYWGSVRDRMAAAQDDELKCESGPRPADKSTNGSSSNEKSASRVHVEGMKNLCVIRSGQDWSDTLPEERKLYLETMQPVLVTGMKYLRDEGKEDGCYAMNLWDVVDSETYKADRERTFGLGYFEDLASLEKWSKSHPTHINIFTGFLRYAKKLNDNPSLRLFHEVYSLEEDQQLFDLILGVTKTTNLAQVPILCIILSSSDCPNHAYRRLRGVRTVRYGTKRDASRSRLLRFMLAPNGNFVEQQLNELVREASSKLLGSTSNMTRRMRSGSGDVNKAVTGLDRLPRETCQEAGGAELTVRYGNIAPPYPDTFSLNTKPLSMSWWRRDPALAPARLSPQRLARSHETALRAPCFSRTTSPYAHHEEDPGGKRPSGMSNLEWMQMRHYKRWQKRLTEDPYNAIFGASNDMLAGKGVKDWMWVNNRFPKWMLREMEHIKEFIKDSTGEHDKKAAGEEEPKRAHSRTSSQFPNSHRLPFRSKKASRAALSRDLRRKIPDTGESIGQAP</sequence>
<name>E4ZHH3_LEPMJ</name>
<feature type="compositionally biased region" description="Polar residues" evidence="6">
    <location>
        <begin position="162"/>
        <end position="172"/>
    </location>
</feature>
<keyword evidence="5" id="KW-0456">Lyase</keyword>
<feature type="region of interest" description="Disordered" evidence="6">
    <location>
        <begin position="147"/>
        <end position="176"/>
    </location>
</feature>
<evidence type="ECO:0000256" key="4">
    <source>
        <dbReference type="ARBA" id="ARBA00023004"/>
    </source>
</evidence>
<dbReference type="HOGENOM" id="CLU_429638_0_0_1"/>
<accession>E4ZHH3</accession>
<organism evidence="8">
    <name type="scientific">Leptosphaeria maculans (strain JN3 / isolate v23.1.3 / race Av1-4-5-6-7-8)</name>
    <name type="common">Blackleg fungus</name>
    <name type="synonym">Phoma lingam</name>
    <dbReference type="NCBI Taxonomy" id="985895"/>
    <lineage>
        <taxon>Eukaryota</taxon>
        <taxon>Fungi</taxon>
        <taxon>Dikarya</taxon>
        <taxon>Ascomycota</taxon>
        <taxon>Pezizomycotina</taxon>
        <taxon>Dothideomycetes</taxon>
        <taxon>Pleosporomycetidae</taxon>
        <taxon>Pleosporales</taxon>
        <taxon>Pleosporineae</taxon>
        <taxon>Leptosphaeriaceae</taxon>
        <taxon>Plenodomus</taxon>
        <taxon>Plenodomus lingam/Leptosphaeria maculans species complex</taxon>
    </lineage>
</organism>
<protein>
    <submittedName>
        <fullName evidence="7">Predicted protein</fullName>
    </submittedName>
</protein>
<dbReference type="STRING" id="985895.E4ZHH3"/>
<feature type="compositionally biased region" description="Basic and acidic residues" evidence="6">
    <location>
        <begin position="618"/>
        <end position="628"/>
    </location>
</feature>
<keyword evidence="8" id="KW-1185">Reference proteome</keyword>
<feature type="compositionally biased region" description="Basic and acidic residues" evidence="6">
    <location>
        <begin position="573"/>
        <end position="591"/>
    </location>
</feature>
<evidence type="ECO:0000313" key="8">
    <source>
        <dbReference type="Proteomes" id="UP000002668"/>
    </source>
</evidence>
<evidence type="ECO:0000256" key="1">
    <source>
        <dbReference type="ARBA" id="ARBA00001970"/>
    </source>
</evidence>
<feature type="compositionally biased region" description="Basic and acidic residues" evidence="6">
    <location>
        <begin position="147"/>
        <end position="161"/>
    </location>
</feature>
<evidence type="ECO:0000256" key="3">
    <source>
        <dbReference type="ARBA" id="ARBA00022723"/>
    </source>
</evidence>
<reference evidence="8" key="1">
    <citation type="journal article" date="2011" name="Nat. Commun.">
        <title>Effector diversification within compartments of the Leptosphaeria maculans genome affected by Repeat-Induced Point mutations.</title>
        <authorList>
            <person name="Rouxel T."/>
            <person name="Grandaubert J."/>
            <person name="Hane J.K."/>
            <person name="Hoede C."/>
            <person name="van de Wouw A.P."/>
            <person name="Couloux A."/>
            <person name="Dominguez V."/>
            <person name="Anthouard V."/>
            <person name="Bally P."/>
            <person name="Bourras S."/>
            <person name="Cozijnsen A.J."/>
            <person name="Ciuffetti L.M."/>
            <person name="Degrave A."/>
            <person name="Dilmaghani A."/>
            <person name="Duret L."/>
            <person name="Fudal I."/>
            <person name="Goodwin S.B."/>
            <person name="Gout L."/>
            <person name="Glaser N."/>
            <person name="Linglin J."/>
            <person name="Kema G.H.J."/>
            <person name="Lapalu N."/>
            <person name="Lawrence C.B."/>
            <person name="May K."/>
            <person name="Meyer M."/>
            <person name="Ollivier B."/>
            <person name="Poulain J."/>
            <person name="Schoch C.L."/>
            <person name="Simon A."/>
            <person name="Spatafora J.W."/>
            <person name="Stachowiak A."/>
            <person name="Turgeon B.G."/>
            <person name="Tyler B.M."/>
            <person name="Vincent D."/>
            <person name="Weissenbach J."/>
            <person name="Amselem J."/>
            <person name="Quesneville H."/>
            <person name="Oliver R.P."/>
            <person name="Wincker P."/>
            <person name="Balesdent M.-H."/>
            <person name="Howlett B.J."/>
        </authorList>
    </citation>
    <scope>NUCLEOTIDE SEQUENCE [LARGE SCALE GENOMIC DNA]</scope>
    <source>
        <strain evidence="8">JN3 / isolate v23.1.3 / race Av1-4-5-6-7-8</strain>
    </source>
</reference>
<proteinExistence type="predicted"/>
<dbReference type="eggNOG" id="ENOG502SHKM">
    <property type="taxonomic scope" value="Eukaryota"/>
</dbReference>
<evidence type="ECO:0000256" key="5">
    <source>
        <dbReference type="ARBA" id="ARBA00023239"/>
    </source>
</evidence>
<dbReference type="OrthoDB" id="3359285at2759"/>
<keyword evidence="2" id="KW-0349">Heme</keyword>
<dbReference type="GO" id="GO:0016829">
    <property type="term" value="F:lyase activity"/>
    <property type="evidence" value="ECO:0007669"/>
    <property type="project" value="UniProtKB-KW"/>
</dbReference>
<evidence type="ECO:0000256" key="2">
    <source>
        <dbReference type="ARBA" id="ARBA00022617"/>
    </source>
</evidence>
<gene>
    <name evidence="7" type="ORF">LEMA_P058400.1</name>
</gene>
<evidence type="ECO:0000256" key="6">
    <source>
        <dbReference type="SAM" id="MobiDB-lite"/>
    </source>
</evidence>
<dbReference type="Pfam" id="PF13816">
    <property type="entry name" value="Dehydratase_hem"/>
    <property type="match status" value="1"/>
</dbReference>
<keyword evidence="4" id="KW-0408">Iron</keyword>
<feature type="region of interest" description="Disordered" evidence="6">
    <location>
        <begin position="486"/>
        <end position="509"/>
    </location>
</feature>